<sequence>MTELSRRLSIAWIVVSGAATLLVISYVYGKMLGFVGPDHWMVTTAAPACATPTDYKMAMTAYQTRDWMALLRVSGCKVIGSGSRIEMVDVGTFGPSKVRLVGYSDRPLELYVMHEALVDSPR</sequence>
<gene>
    <name evidence="2" type="ORF">V3328_19950</name>
</gene>
<dbReference type="Proteomes" id="UP001378188">
    <property type="component" value="Unassembled WGS sequence"/>
</dbReference>
<keyword evidence="1" id="KW-0812">Transmembrane</keyword>
<evidence type="ECO:0000256" key="1">
    <source>
        <dbReference type="SAM" id="Phobius"/>
    </source>
</evidence>
<evidence type="ECO:0000313" key="3">
    <source>
        <dbReference type="Proteomes" id="UP001378188"/>
    </source>
</evidence>
<evidence type="ECO:0008006" key="4">
    <source>
        <dbReference type="Google" id="ProtNLM"/>
    </source>
</evidence>
<name>A0AAW9RPA6_9HYPH</name>
<reference evidence="2 3" key="1">
    <citation type="submission" date="2024-02" db="EMBL/GenBank/DDBJ databases">
        <title>Genome analysis and characterization of Microbaculum marinisediminis sp. nov., isolated from marine sediment.</title>
        <authorList>
            <person name="Du Z.-J."/>
            <person name="Ye Y.-Q."/>
            <person name="Zhang Z.-R."/>
            <person name="Yuan S.-M."/>
            <person name="Zhang X.-Y."/>
        </authorList>
    </citation>
    <scope>NUCLEOTIDE SEQUENCE [LARGE SCALE GENOMIC DNA]</scope>
    <source>
        <strain evidence="2 3">SDUM1044001</strain>
    </source>
</reference>
<dbReference type="RefSeq" id="WP_340331470.1">
    <property type="nucleotide sequence ID" value="NZ_JAZHOF010000008.1"/>
</dbReference>
<organism evidence="2 3">
    <name type="scientific">Microbaculum marinum</name>
    <dbReference type="NCBI Taxonomy" id="1764581"/>
    <lineage>
        <taxon>Bacteria</taxon>
        <taxon>Pseudomonadati</taxon>
        <taxon>Pseudomonadota</taxon>
        <taxon>Alphaproteobacteria</taxon>
        <taxon>Hyphomicrobiales</taxon>
        <taxon>Tepidamorphaceae</taxon>
        <taxon>Microbaculum</taxon>
    </lineage>
</organism>
<keyword evidence="3" id="KW-1185">Reference proteome</keyword>
<accession>A0AAW9RPA6</accession>
<dbReference type="AlphaFoldDB" id="A0AAW9RPA6"/>
<dbReference type="EMBL" id="JAZHOF010000008">
    <property type="protein sequence ID" value="MEJ8573775.1"/>
    <property type="molecule type" value="Genomic_DNA"/>
</dbReference>
<keyword evidence="1" id="KW-0472">Membrane</keyword>
<proteinExistence type="predicted"/>
<keyword evidence="1" id="KW-1133">Transmembrane helix</keyword>
<protein>
    <recommendedName>
        <fullName evidence="4">PH domain-containing protein</fullName>
    </recommendedName>
</protein>
<evidence type="ECO:0000313" key="2">
    <source>
        <dbReference type="EMBL" id="MEJ8573775.1"/>
    </source>
</evidence>
<comment type="caution">
    <text evidence="2">The sequence shown here is derived from an EMBL/GenBank/DDBJ whole genome shotgun (WGS) entry which is preliminary data.</text>
</comment>
<feature type="transmembrane region" description="Helical" evidence="1">
    <location>
        <begin position="9"/>
        <end position="28"/>
    </location>
</feature>